<dbReference type="AlphaFoldDB" id="J4JWA8"/>
<name>J4JWA8_9MYCO</name>
<reference evidence="2 3" key="1">
    <citation type="journal article" date="2011" name="J. Bacteriol.">
        <title>Genome sequence of the Mycobacterium colombiense type strain, CECT 3035.</title>
        <authorList>
            <person name="Gonzalez-Perez M."/>
            <person name="Murcia M.I."/>
            <person name="Landsman D."/>
            <person name="Jordan I.K."/>
            <person name="Marino-Ramirez L."/>
        </authorList>
    </citation>
    <scope>NUCLEOTIDE SEQUENCE [LARGE SCALE GENOMIC DNA]</scope>
    <source>
        <strain evidence="2 3">CECT 3035</strain>
    </source>
</reference>
<evidence type="ECO:0000313" key="2">
    <source>
        <dbReference type="EMBL" id="EJO90462.1"/>
    </source>
</evidence>
<dbReference type="EMBL" id="AFVW02000002">
    <property type="protein sequence ID" value="EJO90462.1"/>
    <property type="molecule type" value="Genomic_DNA"/>
</dbReference>
<keyword evidence="2" id="KW-0808">Transferase</keyword>
<sequence>MAGYPATVARIRGPRRPGRDGGDPLRPATPRSRSPLADGGDPLRPATPRSRSPLADGGDPLRPATPRSRSPLGPGLLQLLSHVDDLRRLRLGRVDLGRDVLRDEPPDLAVDAGQDPQHLAADRLRRHVDGDVGGPRFGDVDDQQQRFGRARRRAQLDVPGHHKSLLVEPQVDQKVDRERNVDDERDAVAESPSDPGVLNLDVGADFGDPTRPLRYRLHGELAAGDVGERVCDPLGGDGHLEEPAAKLFVGDIIVVRHRLIPSHVTCRNGR</sequence>
<evidence type="ECO:0000256" key="1">
    <source>
        <dbReference type="SAM" id="MobiDB-lite"/>
    </source>
</evidence>
<proteinExistence type="predicted"/>
<feature type="region of interest" description="Disordered" evidence="1">
    <location>
        <begin position="176"/>
        <end position="201"/>
    </location>
</feature>
<feature type="compositionally biased region" description="Basic and acidic residues" evidence="1">
    <location>
        <begin position="176"/>
        <end position="188"/>
    </location>
</feature>
<dbReference type="GO" id="GO:0016740">
    <property type="term" value="F:transferase activity"/>
    <property type="evidence" value="ECO:0007669"/>
    <property type="project" value="UniProtKB-KW"/>
</dbReference>
<accession>J4JWA8</accession>
<feature type="region of interest" description="Disordered" evidence="1">
    <location>
        <begin position="1"/>
        <end position="76"/>
    </location>
</feature>
<comment type="caution">
    <text evidence="2">The sequence shown here is derived from an EMBL/GenBank/DDBJ whole genome shotgun (WGS) entry which is preliminary data.</text>
</comment>
<organism evidence="2 3">
    <name type="scientific">Mycobacterium colombiense CECT 3035</name>
    <dbReference type="NCBI Taxonomy" id="1041522"/>
    <lineage>
        <taxon>Bacteria</taxon>
        <taxon>Bacillati</taxon>
        <taxon>Actinomycetota</taxon>
        <taxon>Actinomycetes</taxon>
        <taxon>Mycobacteriales</taxon>
        <taxon>Mycobacteriaceae</taxon>
        <taxon>Mycobacterium</taxon>
        <taxon>Mycobacterium avium complex (MAC)</taxon>
    </lineage>
</organism>
<protein>
    <submittedName>
        <fullName evidence="2">Amidotransferase</fullName>
    </submittedName>
</protein>
<evidence type="ECO:0000313" key="3">
    <source>
        <dbReference type="Proteomes" id="UP000006455"/>
    </source>
</evidence>
<dbReference type="eggNOG" id="COG2071">
    <property type="taxonomic scope" value="Bacteria"/>
</dbReference>
<gene>
    <name evidence="2" type="ORF">MCOL_V209735</name>
</gene>
<dbReference type="Proteomes" id="UP000006455">
    <property type="component" value="Unassembled WGS sequence"/>
</dbReference>